<feature type="transmembrane region" description="Helical" evidence="6">
    <location>
        <begin position="155"/>
        <end position="172"/>
    </location>
</feature>
<dbReference type="PANTHER" id="PTHR23503:SF8">
    <property type="entry name" value="FACILITATED GLUCOSE TRANSPORTER PROTEIN 1"/>
    <property type="match status" value="1"/>
</dbReference>
<sequence>MQADPIDQLRLQSSLQRNALTFIWKKTVSCTSMMMALHKTLQTEYCQGYNQHNPHDLEARATLYPDFCERYTFHKEQNPQSWRPRRSDFGGTIGRVYTMAQKYGRRDSMLIMNTTLFIVAILLSLSTVAGQFAVGRIFVGIGFGFMTYRGALGSLLQLFLTIGIIIIEAIGLGLSSAIGWRIVVIITVVPAIYQMLHLPFCTTKISLTQHVFYSQVF</sequence>
<evidence type="ECO:0000256" key="6">
    <source>
        <dbReference type="SAM" id="Phobius"/>
    </source>
</evidence>
<evidence type="ECO:0000256" key="4">
    <source>
        <dbReference type="ARBA" id="ARBA00022989"/>
    </source>
</evidence>
<evidence type="ECO:0000256" key="5">
    <source>
        <dbReference type="ARBA" id="ARBA00023136"/>
    </source>
</evidence>
<dbReference type="AlphaFoldDB" id="A0A0B7N896"/>
<dbReference type="Proteomes" id="UP000054107">
    <property type="component" value="Unassembled WGS sequence"/>
</dbReference>
<dbReference type="Pfam" id="PF00083">
    <property type="entry name" value="Sugar_tr"/>
    <property type="match status" value="1"/>
</dbReference>
<dbReference type="GO" id="GO:0015149">
    <property type="term" value="F:hexose transmembrane transporter activity"/>
    <property type="evidence" value="ECO:0007669"/>
    <property type="project" value="TreeGrafter"/>
</dbReference>
<keyword evidence="8" id="KW-1185">Reference proteome</keyword>
<reference evidence="7 8" key="1">
    <citation type="submission" date="2014-09" db="EMBL/GenBank/DDBJ databases">
        <authorList>
            <person name="Ellenberger Sabrina"/>
        </authorList>
    </citation>
    <scope>NUCLEOTIDE SEQUENCE [LARGE SCALE GENOMIC DNA]</scope>
    <source>
        <strain evidence="7 8">CBS 412.66</strain>
    </source>
</reference>
<dbReference type="PANTHER" id="PTHR23503">
    <property type="entry name" value="SOLUTE CARRIER FAMILY 2"/>
    <property type="match status" value="1"/>
</dbReference>
<keyword evidence="2" id="KW-0813">Transport</keyword>
<dbReference type="Gene3D" id="1.20.1250.20">
    <property type="entry name" value="MFS general substrate transporter like domains"/>
    <property type="match status" value="1"/>
</dbReference>
<evidence type="ECO:0000256" key="3">
    <source>
        <dbReference type="ARBA" id="ARBA00022692"/>
    </source>
</evidence>
<feature type="transmembrane region" description="Helical" evidence="6">
    <location>
        <begin position="178"/>
        <end position="196"/>
    </location>
</feature>
<dbReference type="InterPro" id="IPR036259">
    <property type="entry name" value="MFS_trans_sf"/>
</dbReference>
<comment type="subcellular location">
    <subcellularLocation>
        <location evidence="1">Membrane</location>
    </subcellularLocation>
</comment>
<dbReference type="OrthoDB" id="4540492at2759"/>
<evidence type="ECO:0000256" key="1">
    <source>
        <dbReference type="ARBA" id="ARBA00004370"/>
    </source>
</evidence>
<name>A0A0B7N896_9FUNG</name>
<dbReference type="EMBL" id="LN730391">
    <property type="protein sequence ID" value="CEP13669.1"/>
    <property type="molecule type" value="Genomic_DNA"/>
</dbReference>
<dbReference type="GO" id="GO:0016020">
    <property type="term" value="C:membrane"/>
    <property type="evidence" value="ECO:0007669"/>
    <property type="project" value="UniProtKB-SubCell"/>
</dbReference>
<dbReference type="STRING" id="35722.A0A0B7N896"/>
<gene>
    <name evidence="7" type="primary">PARPA_07789.1 scaffold 30457</name>
</gene>
<keyword evidence="3 6" id="KW-0812">Transmembrane</keyword>
<evidence type="ECO:0008006" key="9">
    <source>
        <dbReference type="Google" id="ProtNLM"/>
    </source>
</evidence>
<keyword evidence="4 6" id="KW-1133">Transmembrane helix</keyword>
<evidence type="ECO:0000313" key="7">
    <source>
        <dbReference type="EMBL" id="CEP13669.1"/>
    </source>
</evidence>
<dbReference type="SUPFAM" id="SSF103473">
    <property type="entry name" value="MFS general substrate transporter"/>
    <property type="match status" value="1"/>
</dbReference>
<protein>
    <recommendedName>
        <fullName evidence="9">Major facilitator superfamily (MFS) profile domain-containing protein</fullName>
    </recommendedName>
</protein>
<evidence type="ECO:0000256" key="2">
    <source>
        <dbReference type="ARBA" id="ARBA00022448"/>
    </source>
</evidence>
<proteinExistence type="predicted"/>
<organism evidence="7 8">
    <name type="scientific">Parasitella parasitica</name>
    <dbReference type="NCBI Taxonomy" id="35722"/>
    <lineage>
        <taxon>Eukaryota</taxon>
        <taxon>Fungi</taxon>
        <taxon>Fungi incertae sedis</taxon>
        <taxon>Mucoromycota</taxon>
        <taxon>Mucoromycotina</taxon>
        <taxon>Mucoromycetes</taxon>
        <taxon>Mucorales</taxon>
        <taxon>Mucorineae</taxon>
        <taxon>Mucoraceae</taxon>
        <taxon>Parasitella</taxon>
    </lineage>
</organism>
<evidence type="ECO:0000313" key="8">
    <source>
        <dbReference type="Proteomes" id="UP000054107"/>
    </source>
</evidence>
<keyword evidence="5 6" id="KW-0472">Membrane</keyword>
<accession>A0A0B7N896</accession>
<dbReference type="InterPro" id="IPR005828">
    <property type="entry name" value="MFS_sugar_transport-like"/>
</dbReference>
<dbReference type="InterPro" id="IPR045263">
    <property type="entry name" value="GLUT"/>
</dbReference>